<evidence type="ECO:0000256" key="1">
    <source>
        <dbReference type="SAM" id="SignalP"/>
    </source>
</evidence>
<comment type="caution">
    <text evidence="3">The sequence shown here is derived from an EMBL/GenBank/DDBJ whole genome shotgun (WGS) entry which is preliminary data.</text>
</comment>
<dbReference type="PANTHER" id="PTHR30290">
    <property type="entry name" value="PERIPLASMIC BINDING COMPONENT OF ABC TRANSPORTER"/>
    <property type="match status" value="1"/>
</dbReference>
<proteinExistence type="predicted"/>
<dbReference type="SUPFAM" id="SSF53850">
    <property type="entry name" value="Periplasmic binding protein-like II"/>
    <property type="match status" value="1"/>
</dbReference>
<dbReference type="Gene3D" id="3.40.190.10">
    <property type="entry name" value="Periplasmic binding protein-like II"/>
    <property type="match status" value="1"/>
</dbReference>
<dbReference type="InterPro" id="IPR039424">
    <property type="entry name" value="SBP_5"/>
</dbReference>
<evidence type="ECO:0000313" key="3">
    <source>
        <dbReference type="EMBL" id="TFD03281.1"/>
    </source>
</evidence>
<keyword evidence="4" id="KW-1185">Reference proteome</keyword>
<evidence type="ECO:0000313" key="4">
    <source>
        <dbReference type="Proteomes" id="UP000297851"/>
    </source>
</evidence>
<dbReference type="RefSeq" id="WP_134373217.1">
    <property type="nucleotide sequence ID" value="NZ_SOGO01000021.1"/>
</dbReference>
<feature type="domain" description="Solute-binding protein family 5" evidence="2">
    <location>
        <begin position="85"/>
        <end position="450"/>
    </location>
</feature>
<dbReference type="InterPro" id="IPR000914">
    <property type="entry name" value="SBP_5_dom"/>
</dbReference>
<feature type="signal peptide" evidence="1">
    <location>
        <begin position="1"/>
        <end position="31"/>
    </location>
</feature>
<dbReference type="PROSITE" id="PS51257">
    <property type="entry name" value="PROKAR_LIPOPROTEIN"/>
    <property type="match status" value="1"/>
</dbReference>
<dbReference type="PIRSF" id="PIRSF002741">
    <property type="entry name" value="MppA"/>
    <property type="match status" value="1"/>
</dbReference>
<feature type="chain" id="PRO_5045660444" evidence="1">
    <location>
        <begin position="32"/>
        <end position="550"/>
    </location>
</feature>
<organism evidence="3 4">
    <name type="scientific">Cryobacterium sandaracinum</name>
    <dbReference type="NCBI Taxonomy" id="1259247"/>
    <lineage>
        <taxon>Bacteria</taxon>
        <taxon>Bacillati</taxon>
        <taxon>Actinomycetota</taxon>
        <taxon>Actinomycetes</taxon>
        <taxon>Micrococcales</taxon>
        <taxon>Microbacteriaceae</taxon>
        <taxon>Cryobacterium</taxon>
    </lineage>
</organism>
<dbReference type="InterPro" id="IPR030678">
    <property type="entry name" value="Peptide/Ni-bd"/>
</dbReference>
<keyword evidence="1" id="KW-0732">Signal</keyword>
<accession>A0ABY2JE71</accession>
<dbReference type="Proteomes" id="UP000297851">
    <property type="component" value="Unassembled WGS sequence"/>
</dbReference>
<dbReference type="EMBL" id="SOGO01000021">
    <property type="protein sequence ID" value="TFD03281.1"/>
    <property type="molecule type" value="Genomic_DNA"/>
</dbReference>
<dbReference type="Gene3D" id="3.10.105.10">
    <property type="entry name" value="Dipeptide-binding Protein, Domain 3"/>
    <property type="match status" value="1"/>
</dbReference>
<sequence length="550" mass="59284">MRSRAHTTSWLRAAAAIIATVAVVTGCSATAQNTAADSTTLTYAINGGTLSGGKMDIHSSAFQATALVMRNSFDSLVYQKADGSFVPWLATSWQISDDGLQYTFNLRDDVTFHDGEPFNAEAVKANFEHVVAPETASADAASLIGYAETGGFYAGTEVVDEYTVRVDFSQPYAPFLQAVSTAKLGFYSPAALRENAAQLPAGGPGISVGTGPYVLSEYTPDQSIVFTANENYNWAPDGSTHRGAPAIDTLEFRILPESSVRTGALTSGEAQIASDITPNAVGQIGDEFTIENVTMPGLPYTLFLNEAHGVFADENVRRAFALGVDIGPAVESIYQGQAERAWSILSPATPNSYDPSLEDSWAFDPDQANALLNAAGWTERDSEGYRMKDGARLSAQWLAYNPVSDANASFGDVVQSDLRELGFEIVRDNREIAQYYEAFDQRNYDLSDWSFPSVDADVLRAHLHSGGYKNGSSTADPVVDTLLDNAIATSDPAEREALYQQLQQWNATHVAMVPITVPTAITAYSKTIENLSFDLYGQPLFYEASLTTAP</sequence>
<reference evidence="3 4" key="1">
    <citation type="submission" date="2019-03" db="EMBL/GenBank/DDBJ databases">
        <title>Genomics of glacier-inhabiting Cryobacterium strains.</title>
        <authorList>
            <person name="Liu Q."/>
            <person name="Xin Y.-H."/>
        </authorList>
    </citation>
    <scope>NUCLEOTIDE SEQUENCE [LARGE SCALE GENOMIC DNA]</scope>
    <source>
        <strain evidence="3 4">TMT2-16</strain>
    </source>
</reference>
<dbReference type="Pfam" id="PF00496">
    <property type="entry name" value="SBP_bac_5"/>
    <property type="match status" value="1"/>
</dbReference>
<evidence type="ECO:0000259" key="2">
    <source>
        <dbReference type="Pfam" id="PF00496"/>
    </source>
</evidence>
<gene>
    <name evidence="3" type="ORF">E3T25_06560</name>
</gene>
<dbReference type="CDD" id="cd08492">
    <property type="entry name" value="PBP2_NikA_DppA_OppA_like_15"/>
    <property type="match status" value="1"/>
</dbReference>
<protein>
    <submittedName>
        <fullName evidence="3">ABC transporter substrate-binding protein</fullName>
    </submittedName>
</protein>
<name>A0ABY2JE71_9MICO</name>